<evidence type="ECO:0000256" key="2">
    <source>
        <dbReference type="ARBA" id="ARBA00008642"/>
    </source>
</evidence>
<gene>
    <name evidence="13" type="primary">fabH</name>
    <name evidence="16" type="ORF">B4O97_06135</name>
</gene>
<feature type="domain" description="Beta-ketoacyl-[acyl-carrier-protein] synthase III N-terminal" evidence="15">
    <location>
        <begin position="106"/>
        <end position="184"/>
    </location>
</feature>
<feature type="active site" evidence="13">
    <location>
        <position position="252"/>
    </location>
</feature>
<keyword evidence="8 13" id="KW-0443">Lipid metabolism</keyword>
<evidence type="ECO:0000256" key="12">
    <source>
        <dbReference type="ARBA" id="ARBA00051096"/>
    </source>
</evidence>
<dbReference type="UniPathway" id="UPA00094"/>
<accession>A0A1Y1S0J6</accession>
<sequence length="325" mass="34693">MNATIRSAGAYLPPKRVSNQDLAQIIDTSDEWIRSHTGIGSRHLAESETTSEMATEAAREALSRCGISAEELDMIIVATSTPDYIGFPATASIVQNNIGALRSGAFDLAAACTGFVYAMECGRGLISSGVARNVLVIGAEKLSSLVNWKDRSTCVLFGDGAGAVVLSACDDDRGFLASRMRSDGSGADALIVRAGGIKNPIRGQNIPEEDLYIAMDGRRVYNFAVQVNTELFEVLPAEAGISIDEIKYIVPHQANVRIIKAAAKRAGIPMEKFYLNIEEYANTSAASIPIALNDLWKDGRLNPGDVIMTLGFGSGLTYGGQLIRL</sequence>
<keyword evidence="10 13" id="KW-0511">Multifunctional enzyme</keyword>
<proteinExistence type="inferred from homology"/>
<evidence type="ECO:0000256" key="6">
    <source>
        <dbReference type="ARBA" id="ARBA00022679"/>
    </source>
</evidence>
<dbReference type="NCBIfam" id="TIGR00747">
    <property type="entry name" value="fabH"/>
    <property type="match status" value="1"/>
</dbReference>
<dbReference type="HAMAP" id="MF_01815">
    <property type="entry name" value="FabH"/>
    <property type="match status" value="1"/>
</dbReference>
<comment type="caution">
    <text evidence="16">The sequence shown here is derived from an EMBL/GenBank/DDBJ whole genome shotgun (WGS) entry which is preliminary data.</text>
</comment>
<keyword evidence="4 13" id="KW-0963">Cytoplasm</keyword>
<dbReference type="STRING" id="1963862.B4O97_06135"/>
<dbReference type="GO" id="GO:0044550">
    <property type="term" value="P:secondary metabolite biosynthetic process"/>
    <property type="evidence" value="ECO:0007669"/>
    <property type="project" value="TreeGrafter"/>
</dbReference>
<evidence type="ECO:0000256" key="7">
    <source>
        <dbReference type="ARBA" id="ARBA00022832"/>
    </source>
</evidence>
<evidence type="ECO:0000256" key="13">
    <source>
        <dbReference type="HAMAP-Rule" id="MF_01815"/>
    </source>
</evidence>
<dbReference type="AlphaFoldDB" id="A0A1Y1S0J6"/>
<dbReference type="RefSeq" id="WP_083049223.1">
    <property type="nucleotide sequence ID" value="NZ_MWQY01000005.1"/>
</dbReference>
<keyword evidence="11 13" id="KW-0012">Acyltransferase</keyword>
<evidence type="ECO:0000256" key="1">
    <source>
        <dbReference type="ARBA" id="ARBA00005194"/>
    </source>
</evidence>
<dbReference type="OrthoDB" id="9815506at2"/>
<dbReference type="NCBIfam" id="NF006829">
    <property type="entry name" value="PRK09352.1"/>
    <property type="match status" value="1"/>
</dbReference>
<protein>
    <recommendedName>
        <fullName evidence="3 13">Beta-ketoacyl-[acyl-carrier-protein] synthase III</fullName>
        <shortName evidence="13">Beta-ketoacyl-ACP synthase III</shortName>
        <shortName evidence="13">KAS III</shortName>
        <ecNumber evidence="3 13">2.3.1.180</ecNumber>
    </recommendedName>
    <alternativeName>
        <fullName evidence="13">3-oxoacyl-[acyl-carrier-protein] synthase 3</fullName>
    </alternativeName>
    <alternativeName>
        <fullName evidence="13">3-oxoacyl-[acyl-carrier-protein] synthase III</fullName>
    </alternativeName>
</protein>
<dbReference type="CDD" id="cd00830">
    <property type="entry name" value="KAS_III"/>
    <property type="match status" value="1"/>
</dbReference>
<evidence type="ECO:0000256" key="8">
    <source>
        <dbReference type="ARBA" id="ARBA00023098"/>
    </source>
</evidence>
<keyword evidence="9 13" id="KW-0275">Fatty acid biosynthesis</keyword>
<dbReference type="GO" id="GO:0005737">
    <property type="term" value="C:cytoplasm"/>
    <property type="evidence" value="ECO:0007669"/>
    <property type="project" value="UniProtKB-SubCell"/>
</dbReference>
<evidence type="ECO:0000256" key="10">
    <source>
        <dbReference type="ARBA" id="ARBA00023268"/>
    </source>
</evidence>
<dbReference type="GO" id="GO:0004315">
    <property type="term" value="F:3-oxoacyl-[acyl-carrier-protein] synthase activity"/>
    <property type="evidence" value="ECO:0007669"/>
    <property type="project" value="InterPro"/>
</dbReference>
<dbReference type="Pfam" id="PF08541">
    <property type="entry name" value="ACP_syn_III_C"/>
    <property type="match status" value="1"/>
</dbReference>
<evidence type="ECO:0000256" key="3">
    <source>
        <dbReference type="ARBA" id="ARBA00012333"/>
    </source>
</evidence>
<evidence type="ECO:0000256" key="11">
    <source>
        <dbReference type="ARBA" id="ARBA00023315"/>
    </source>
</evidence>
<organism evidence="16 17">
    <name type="scientific">Marispirochaeta aestuarii</name>
    <dbReference type="NCBI Taxonomy" id="1963862"/>
    <lineage>
        <taxon>Bacteria</taxon>
        <taxon>Pseudomonadati</taxon>
        <taxon>Spirochaetota</taxon>
        <taxon>Spirochaetia</taxon>
        <taxon>Spirochaetales</taxon>
        <taxon>Spirochaetaceae</taxon>
        <taxon>Marispirochaeta</taxon>
    </lineage>
</organism>
<evidence type="ECO:0000259" key="14">
    <source>
        <dbReference type="Pfam" id="PF08541"/>
    </source>
</evidence>
<evidence type="ECO:0000256" key="4">
    <source>
        <dbReference type="ARBA" id="ARBA00022490"/>
    </source>
</evidence>
<feature type="domain" description="Beta-ketoacyl-[acyl-carrier-protein] synthase III C-terminal" evidence="14">
    <location>
        <begin position="238"/>
        <end position="324"/>
    </location>
</feature>
<dbReference type="Pfam" id="PF08545">
    <property type="entry name" value="ACP_syn_III"/>
    <property type="match status" value="1"/>
</dbReference>
<comment type="catalytic activity">
    <reaction evidence="12">
        <text>malonyl-[ACP] + acetyl-CoA + H(+) = 3-oxobutanoyl-[ACP] + CO2 + CoA</text>
        <dbReference type="Rhea" id="RHEA:12080"/>
        <dbReference type="Rhea" id="RHEA-COMP:9623"/>
        <dbReference type="Rhea" id="RHEA-COMP:9625"/>
        <dbReference type="ChEBI" id="CHEBI:15378"/>
        <dbReference type="ChEBI" id="CHEBI:16526"/>
        <dbReference type="ChEBI" id="CHEBI:57287"/>
        <dbReference type="ChEBI" id="CHEBI:57288"/>
        <dbReference type="ChEBI" id="CHEBI:78449"/>
        <dbReference type="ChEBI" id="CHEBI:78450"/>
        <dbReference type="EC" id="2.3.1.180"/>
    </reaction>
    <physiologicalReaction direction="left-to-right" evidence="12">
        <dbReference type="Rhea" id="RHEA:12081"/>
    </physiologicalReaction>
</comment>
<feature type="active site" evidence="13">
    <location>
        <position position="282"/>
    </location>
</feature>
<dbReference type="Proteomes" id="UP000192343">
    <property type="component" value="Unassembled WGS sequence"/>
</dbReference>
<dbReference type="EC" id="2.3.1.180" evidence="3 13"/>
<dbReference type="EMBL" id="MWQY01000005">
    <property type="protein sequence ID" value="ORC36641.1"/>
    <property type="molecule type" value="Genomic_DNA"/>
</dbReference>
<comment type="subcellular location">
    <subcellularLocation>
        <location evidence="13">Cytoplasm</location>
    </subcellularLocation>
</comment>
<dbReference type="InterPro" id="IPR004655">
    <property type="entry name" value="FabH"/>
</dbReference>
<evidence type="ECO:0000313" key="16">
    <source>
        <dbReference type="EMBL" id="ORC36641.1"/>
    </source>
</evidence>
<keyword evidence="17" id="KW-1185">Reference proteome</keyword>
<reference evidence="16 17" key="1">
    <citation type="submission" date="2017-03" db="EMBL/GenBank/DDBJ databases">
        <title>Draft Genome sequence of Marispirochaeta sp. strain JC444.</title>
        <authorList>
            <person name="Shivani Y."/>
            <person name="Subhash Y."/>
            <person name="Sasikala C."/>
            <person name="Ramana C."/>
        </authorList>
    </citation>
    <scope>NUCLEOTIDE SEQUENCE [LARGE SCALE GENOMIC DNA]</scope>
    <source>
        <strain evidence="16 17">JC444</strain>
    </source>
</reference>
<keyword evidence="7 13" id="KW-0276">Fatty acid metabolism</keyword>
<dbReference type="SUPFAM" id="SSF53901">
    <property type="entry name" value="Thiolase-like"/>
    <property type="match status" value="1"/>
</dbReference>
<comment type="domain">
    <text evidence="13">The last Arg residue of the ACP-binding site is essential for the weak association between ACP/AcpP and FabH.</text>
</comment>
<dbReference type="PANTHER" id="PTHR34069">
    <property type="entry name" value="3-OXOACYL-[ACYL-CARRIER-PROTEIN] SYNTHASE 3"/>
    <property type="match status" value="1"/>
</dbReference>
<dbReference type="InterPro" id="IPR016039">
    <property type="entry name" value="Thiolase-like"/>
</dbReference>
<evidence type="ECO:0000313" key="17">
    <source>
        <dbReference type="Proteomes" id="UP000192343"/>
    </source>
</evidence>
<dbReference type="InterPro" id="IPR013747">
    <property type="entry name" value="ACP_syn_III_C"/>
</dbReference>
<comment type="pathway">
    <text evidence="1 13">Lipid metabolism; fatty acid biosynthesis.</text>
</comment>
<dbReference type="FunFam" id="3.40.47.10:FF:000004">
    <property type="entry name" value="3-oxoacyl-[acyl-carrier-protein] synthase 3"/>
    <property type="match status" value="1"/>
</dbReference>
<keyword evidence="5 13" id="KW-0444">Lipid biosynthesis</keyword>
<comment type="function">
    <text evidence="13">Catalyzes the condensation reaction of fatty acid synthesis by the addition to an acyl acceptor of two carbons from malonyl-ACP. Catalyzes the first condensation reaction which initiates fatty acid synthesis and may therefore play a role in governing the total rate of fatty acid production. Possesses both acetoacetyl-ACP synthase and acetyl transacylase activities. Its substrate specificity determines the biosynthesis of branched-chain and/or straight-chain of fatty acids.</text>
</comment>
<evidence type="ECO:0000256" key="5">
    <source>
        <dbReference type="ARBA" id="ARBA00022516"/>
    </source>
</evidence>
<comment type="similarity">
    <text evidence="2 13">Belongs to the thiolase-like superfamily. FabH family.</text>
</comment>
<feature type="region of interest" description="ACP-binding" evidence="13">
    <location>
        <begin position="253"/>
        <end position="257"/>
    </location>
</feature>
<feature type="active site" evidence="13">
    <location>
        <position position="112"/>
    </location>
</feature>
<evidence type="ECO:0000256" key="9">
    <source>
        <dbReference type="ARBA" id="ARBA00023160"/>
    </source>
</evidence>
<dbReference type="GO" id="GO:0006633">
    <property type="term" value="P:fatty acid biosynthetic process"/>
    <property type="evidence" value="ECO:0007669"/>
    <property type="project" value="UniProtKB-UniRule"/>
</dbReference>
<name>A0A1Y1S0J6_9SPIO</name>
<dbReference type="PANTHER" id="PTHR34069:SF2">
    <property type="entry name" value="BETA-KETOACYL-[ACYL-CARRIER-PROTEIN] SYNTHASE III"/>
    <property type="match status" value="1"/>
</dbReference>
<dbReference type="Gene3D" id="3.40.47.10">
    <property type="match status" value="1"/>
</dbReference>
<comment type="subunit">
    <text evidence="13">Homodimer.</text>
</comment>
<dbReference type="InterPro" id="IPR013751">
    <property type="entry name" value="ACP_syn_III_N"/>
</dbReference>
<keyword evidence="6 13" id="KW-0808">Transferase</keyword>
<evidence type="ECO:0000259" key="15">
    <source>
        <dbReference type="Pfam" id="PF08545"/>
    </source>
</evidence>
<dbReference type="GO" id="GO:0033818">
    <property type="term" value="F:beta-ketoacyl-acyl-carrier-protein synthase III activity"/>
    <property type="evidence" value="ECO:0007669"/>
    <property type="project" value="UniProtKB-UniRule"/>
</dbReference>